<dbReference type="InterPro" id="IPR042095">
    <property type="entry name" value="SUMF_sf"/>
</dbReference>
<dbReference type="SUPFAM" id="SSF56436">
    <property type="entry name" value="C-type lectin-like"/>
    <property type="match status" value="1"/>
</dbReference>
<dbReference type="InterPro" id="IPR005532">
    <property type="entry name" value="SUMF_dom"/>
</dbReference>
<dbReference type="PANTHER" id="PTHR23150:SF19">
    <property type="entry name" value="FORMYLGLYCINE-GENERATING ENZYME"/>
    <property type="match status" value="1"/>
</dbReference>
<dbReference type="Proteomes" id="UP000436138">
    <property type="component" value="Chromosome"/>
</dbReference>
<dbReference type="AlphaFoldDB" id="A0A6I6NC45"/>
<keyword evidence="3" id="KW-1185">Reference proteome</keyword>
<reference evidence="2 3" key="1">
    <citation type="submission" date="2019-12" db="EMBL/GenBank/DDBJ databases">
        <title>Streptomyces sp. strain T44 isolated from rhizosphere soil of Broussonetia papyrifera.</title>
        <authorList>
            <person name="Mo P."/>
        </authorList>
    </citation>
    <scope>NUCLEOTIDE SEQUENCE [LARGE SCALE GENOMIC DNA]</scope>
    <source>
        <strain evidence="2 3">T44</strain>
    </source>
</reference>
<dbReference type="Pfam" id="PF03781">
    <property type="entry name" value="FGE-sulfatase"/>
    <property type="match status" value="1"/>
</dbReference>
<dbReference type="PANTHER" id="PTHR23150">
    <property type="entry name" value="SULFATASE MODIFYING FACTOR 1, 2"/>
    <property type="match status" value="1"/>
</dbReference>
<dbReference type="InterPro" id="IPR016187">
    <property type="entry name" value="CTDL_fold"/>
</dbReference>
<accession>A0A6I6NC45</accession>
<feature type="domain" description="Sulfatase-modifying factor enzyme-like" evidence="1">
    <location>
        <begin position="166"/>
        <end position="439"/>
    </location>
</feature>
<organism evidence="2 3">
    <name type="scientific">Streptomyces broussonetiae</name>
    <dbReference type="NCBI Taxonomy" id="2686304"/>
    <lineage>
        <taxon>Bacteria</taxon>
        <taxon>Bacillati</taxon>
        <taxon>Actinomycetota</taxon>
        <taxon>Actinomycetes</taxon>
        <taxon>Kitasatosporales</taxon>
        <taxon>Streptomycetaceae</taxon>
        <taxon>Streptomyces</taxon>
    </lineage>
</organism>
<name>A0A6I6NC45_9ACTN</name>
<evidence type="ECO:0000259" key="1">
    <source>
        <dbReference type="Pfam" id="PF03781"/>
    </source>
</evidence>
<dbReference type="Gene3D" id="3.90.1580.10">
    <property type="entry name" value="paralog of FGE (formylglycine-generating enzyme)"/>
    <property type="match status" value="1"/>
</dbReference>
<dbReference type="EMBL" id="CP047020">
    <property type="protein sequence ID" value="QHA08379.1"/>
    <property type="molecule type" value="Genomic_DNA"/>
</dbReference>
<dbReference type="KEGG" id="sbro:GQF42_38540"/>
<protein>
    <submittedName>
        <fullName evidence="2">SUMF1/EgtB/PvdO family nonheme iron enzyme</fullName>
    </submittedName>
</protein>
<dbReference type="InterPro" id="IPR051043">
    <property type="entry name" value="Sulfatase_Mod_Factor_Kinase"/>
</dbReference>
<gene>
    <name evidence="2" type="ORF">GQF42_38540</name>
</gene>
<evidence type="ECO:0000313" key="2">
    <source>
        <dbReference type="EMBL" id="QHA08379.1"/>
    </source>
</evidence>
<sequence>MTRGDTLESDRYMEEVKDEISLAEKLAEEGKATDICHMAKEHPKWQVRAACVTLLGENFPDHPDAKETIAYCTHDPVDQVAFTAIRTAGDKRVDTAIRDLICITGWPSNFTRDHTSKPVGFGAAYTKRALISIFGSEDPDTLRRLEDEHFVELRKNVSKGKRERNNDDVVLVPGGPFIAGASRQQIERVHQQVGSFEMNDQDNHPRVVELPSFYIDRTTVTNRRYAEFLADVENTEDHDHPDQPIGHDHTPAHWHDKRFNHPDQPVVGVDWYDAWAFAKWAGGRLPTEDEWEKAARGIDARAFPWGNEWNAEYANNVSRAFGVTPTHRTELEELLLKATSEYPASPVLAADALPEGASPYGALNMVGNVWEMTLTNFYTREDMDPFLKGRKPIEFMNRKEAFFSLRGGTWTSPAVCLTTYYRGKDLITDRHNEIGFRCVYPA</sequence>
<evidence type="ECO:0000313" key="3">
    <source>
        <dbReference type="Proteomes" id="UP000436138"/>
    </source>
</evidence>
<dbReference type="GO" id="GO:0120147">
    <property type="term" value="F:formylglycine-generating oxidase activity"/>
    <property type="evidence" value="ECO:0007669"/>
    <property type="project" value="TreeGrafter"/>
</dbReference>
<proteinExistence type="predicted"/>